<evidence type="ECO:0000313" key="1">
    <source>
        <dbReference type="EMBL" id="GGA47529.1"/>
    </source>
</evidence>
<accession>A0ABQ1GNX4</accession>
<organism evidence="1 2">
    <name type="scientific">Sphingomonas psychrolutea</name>
    <dbReference type="NCBI Taxonomy" id="1259676"/>
    <lineage>
        <taxon>Bacteria</taxon>
        <taxon>Pseudomonadati</taxon>
        <taxon>Pseudomonadota</taxon>
        <taxon>Alphaproteobacteria</taxon>
        <taxon>Sphingomonadales</taxon>
        <taxon>Sphingomonadaceae</taxon>
        <taxon>Sphingomonas</taxon>
    </lineage>
</organism>
<name>A0ABQ1GNX4_9SPHN</name>
<evidence type="ECO:0000313" key="2">
    <source>
        <dbReference type="Proteomes" id="UP000618591"/>
    </source>
</evidence>
<dbReference type="Proteomes" id="UP000618591">
    <property type="component" value="Unassembled WGS sequence"/>
</dbReference>
<gene>
    <name evidence="1" type="ORF">GCM10011395_17290</name>
</gene>
<dbReference type="RefSeq" id="WP_188446527.1">
    <property type="nucleotide sequence ID" value="NZ_BMDW01000008.1"/>
</dbReference>
<dbReference type="EMBL" id="BMDW01000008">
    <property type="protein sequence ID" value="GGA47529.1"/>
    <property type="molecule type" value="Genomic_DNA"/>
</dbReference>
<reference evidence="2" key="1">
    <citation type="journal article" date="2019" name="Int. J. Syst. Evol. Microbiol.">
        <title>The Global Catalogue of Microorganisms (GCM) 10K type strain sequencing project: providing services to taxonomists for standard genome sequencing and annotation.</title>
        <authorList>
            <consortium name="The Broad Institute Genomics Platform"/>
            <consortium name="The Broad Institute Genome Sequencing Center for Infectious Disease"/>
            <person name="Wu L."/>
            <person name="Ma J."/>
        </authorList>
    </citation>
    <scope>NUCLEOTIDE SEQUENCE [LARGE SCALE GENOMIC DNA]</scope>
    <source>
        <strain evidence="2">CGMCC 1.10106</strain>
    </source>
</reference>
<comment type="caution">
    <text evidence="1">The sequence shown here is derived from an EMBL/GenBank/DDBJ whole genome shotgun (WGS) entry which is preliminary data.</text>
</comment>
<protein>
    <submittedName>
        <fullName evidence="1">Uncharacterized protein</fullName>
    </submittedName>
</protein>
<keyword evidence="2" id="KW-1185">Reference proteome</keyword>
<proteinExistence type="predicted"/>
<sequence length="605" mass="64223">MSVLETPHILFRGKVAWDPITTNNYSTMYDEAAASWGQIPAETAQAFRDEAITAVENGNWNPGGTHRSTFFDTQISGVDTGGGVVTDDPFVSAPVGFQGMLVDCEPYGAFSSQLFFDALSLGIAGGCRIYAPRTTRFTARYINFRRNGANRMIAGVASVIWQTAFAKADGLQIDAFDSPALQALNTALEDPGVLGLTVRWNSYFTVYYDDPALGDASDPAKQKRRQAARAAELQAKLLGGGFQPNPARSEIVGVVGLWRTGEPIREPGDRALLSSEGATAFGTAFARIDGDTLTLDLGNSVSEVDQALTKQNLGQIDVVARDASGTDLAVLGSLAYADYDKAAYDRASGLVTLKLDPSAAAIAADADLCLRQSNGTVLATESALRAIPLTPNLYLDQGDTKTAVAQVYARGVPVGAGVPVTIAASASSVTVTSVASTDANGQVAFDVIGSQGQVNGFVFVPGADAVVPVSGIDPQVTTYMYARTLPDNGLEQVPATWANVYNAVLINWYAMAPCMDNWLRLDDPAQVHAYGPLLKTLTDPANFEAFRFMPVVRDMTADSRGLLYRFLDGPAPGAAKVAERMTVTLVEESAHEPTNAELSRAMRGN</sequence>